<dbReference type="Pfam" id="PF00515">
    <property type="entry name" value="TPR_1"/>
    <property type="match status" value="2"/>
</dbReference>
<keyword evidence="1" id="KW-0677">Repeat</keyword>
<feature type="repeat" description="TPR" evidence="3">
    <location>
        <begin position="334"/>
        <end position="367"/>
    </location>
</feature>
<feature type="repeat" description="TPR" evidence="3">
    <location>
        <begin position="402"/>
        <end position="435"/>
    </location>
</feature>
<evidence type="ECO:0000313" key="6">
    <source>
        <dbReference type="EMBL" id="TXJ11149.1"/>
    </source>
</evidence>
<accession>A0A5C8CCF6</accession>
<dbReference type="PROSITE" id="PS50005">
    <property type="entry name" value="TPR"/>
    <property type="match status" value="4"/>
</dbReference>
<dbReference type="InterPro" id="IPR050498">
    <property type="entry name" value="Ycf3"/>
</dbReference>
<evidence type="ECO:0000256" key="3">
    <source>
        <dbReference type="PROSITE-ProRule" id="PRU00339"/>
    </source>
</evidence>
<reference evidence="6 7" key="1">
    <citation type="journal article" date="1992" name="Lakartidningen">
        <title>[Penicillin V and not amoxicillin is the first choice preparation in acute otitis].</title>
        <authorList>
            <person name="Kamme C."/>
            <person name="Lundgren K."/>
            <person name="Prellner K."/>
        </authorList>
    </citation>
    <scope>NUCLEOTIDE SEQUENCE [LARGE SCALE GENOMIC DNA]</scope>
    <source>
        <strain evidence="6 7">W1</strain>
    </source>
</reference>
<dbReference type="Gene3D" id="1.25.40.10">
    <property type="entry name" value="Tetratricopeptide repeat domain"/>
    <property type="match status" value="3"/>
</dbReference>
<keyword evidence="5" id="KW-0472">Membrane</keyword>
<feature type="repeat" description="TPR" evidence="3">
    <location>
        <begin position="368"/>
        <end position="401"/>
    </location>
</feature>
<dbReference type="PANTHER" id="PTHR44858:SF1">
    <property type="entry name" value="UDP-N-ACETYLGLUCOSAMINE--PEPTIDE N-ACETYLGLUCOSAMINYLTRANSFERASE SPINDLY-RELATED"/>
    <property type="match status" value="1"/>
</dbReference>
<dbReference type="RefSeq" id="WP_147759024.1">
    <property type="nucleotide sequence ID" value="NZ_SAXT01000006.1"/>
</dbReference>
<evidence type="ECO:0000256" key="4">
    <source>
        <dbReference type="SAM" id="Coils"/>
    </source>
</evidence>
<name>A0A5C8CCF6_9SPIR</name>
<sequence length="512" mass="60015">MENEKENNKVYIKPFIILFLISIVIFAIMYFLHSKNIENRFNITLQNYEKSINLIFENAITNNGSNENIYSTKEYLKLSFEVGFKMLESSINEIMKNSNDILQFWFAFLSVIMIVFTIIGFFLNNNILENAKKQLEMVEKEARTSRENIEKETNKLIEENNKNINITNLFNMSNQADDNRNYNLSINYLTEIIKIYEDDFNNKKYDEKSDNYDKAKKNCAVAYNNRGNAKSDLAKAKGKNNEEYDKLLNDTVEDYNKAIELYSNYYQAYYNRALSKEKLQLLSEAIYDYDIAIGLKDNSLEAYNNRGIVKSKLGNYKEAIEDFNKAIELNPNYSEPYDNRGTVKSKLGNYKEATEDFNKAIELNPNYYKAYSNRADSKINLGKYEEALKDLNQAIKIKYDYANAYFNIGEIKYKQKKYKEAIKNFGICIEFNTKDAEAYYKRGEIKLVLAHKNKKEYNKLTEEAIKDFIKAYESNNNNEAKENSKNQLISLAKQGYEEAIEFCEENDIDYKN</sequence>
<dbReference type="EMBL" id="SAXT01000006">
    <property type="protein sequence ID" value="TXJ11149.1"/>
    <property type="molecule type" value="Genomic_DNA"/>
</dbReference>
<dbReference type="SMART" id="SM00028">
    <property type="entry name" value="TPR"/>
    <property type="match status" value="8"/>
</dbReference>
<evidence type="ECO:0000256" key="2">
    <source>
        <dbReference type="ARBA" id="ARBA00022803"/>
    </source>
</evidence>
<evidence type="ECO:0000256" key="5">
    <source>
        <dbReference type="SAM" id="Phobius"/>
    </source>
</evidence>
<protein>
    <submittedName>
        <fullName evidence="6">Tetratricopeptide repeat protein</fullName>
    </submittedName>
</protein>
<dbReference type="InterPro" id="IPR019734">
    <property type="entry name" value="TPR_rpt"/>
</dbReference>
<feature type="repeat" description="TPR" evidence="3">
    <location>
        <begin position="300"/>
        <end position="333"/>
    </location>
</feature>
<organism evidence="6 7">
    <name type="scientific">Brachyspira aalborgi</name>
    <dbReference type="NCBI Taxonomy" id="29522"/>
    <lineage>
        <taxon>Bacteria</taxon>
        <taxon>Pseudomonadati</taxon>
        <taxon>Spirochaetota</taxon>
        <taxon>Spirochaetia</taxon>
        <taxon>Brachyspirales</taxon>
        <taxon>Brachyspiraceae</taxon>
        <taxon>Brachyspira</taxon>
    </lineage>
</organism>
<dbReference type="InterPro" id="IPR011990">
    <property type="entry name" value="TPR-like_helical_dom_sf"/>
</dbReference>
<feature type="coiled-coil region" evidence="4">
    <location>
        <begin position="128"/>
        <end position="162"/>
    </location>
</feature>
<feature type="transmembrane region" description="Helical" evidence="5">
    <location>
        <begin position="104"/>
        <end position="123"/>
    </location>
</feature>
<evidence type="ECO:0000313" key="7">
    <source>
        <dbReference type="Proteomes" id="UP000325116"/>
    </source>
</evidence>
<gene>
    <name evidence="6" type="ORF">EPJ80_11040</name>
</gene>
<keyword evidence="5" id="KW-1133">Transmembrane helix</keyword>
<proteinExistence type="predicted"/>
<dbReference type="PANTHER" id="PTHR44858">
    <property type="entry name" value="TETRATRICOPEPTIDE REPEAT PROTEIN 6"/>
    <property type="match status" value="1"/>
</dbReference>
<comment type="caution">
    <text evidence="6">The sequence shown here is derived from an EMBL/GenBank/DDBJ whole genome shotgun (WGS) entry which is preliminary data.</text>
</comment>
<dbReference type="AlphaFoldDB" id="A0A5C8CCF6"/>
<dbReference type="Proteomes" id="UP000325116">
    <property type="component" value="Unassembled WGS sequence"/>
</dbReference>
<keyword evidence="5" id="KW-0812">Transmembrane</keyword>
<feature type="transmembrane region" description="Helical" evidence="5">
    <location>
        <begin position="12"/>
        <end position="32"/>
    </location>
</feature>
<evidence type="ECO:0000256" key="1">
    <source>
        <dbReference type="ARBA" id="ARBA00022737"/>
    </source>
</evidence>
<dbReference type="PROSITE" id="PS50293">
    <property type="entry name" value="TPR_REGION"/>
    <property type="match status" value="2"/>
</dbReference>
<dbReference type="Pfam" id="PF13414">
    <property type="entry name" value="TPR_11"/>
    <property type="match status" value="1"/>
</dbReference>
<keyword evidence="2 3" id="KW-0802">TPR repeat</keyword>
<keyword evidence="4" id="KW-0175">Coiled coil</keyword>
<dbReference type="SUPFAM" id="SSF48452">
    <property type="entry name" value="TPR-like"/>
    <property type="match status" value="2"/>
</dbReference>